<sequence length="138" mass="15268">MLYAAVFEMTEEALFGDRAADTAEASVWRDSGIDLNGLLTPDDEERLALAVQRPGRVDLTVVESLATILAMQRRLDDTLGPSVILSATLAQARTVTRLLRETRGKVRDSLAPVAAEWVQFSGWLQAELRAMTQQRPTR</sequence>
<evidence type="ECO:0000313" key="1">
    <source>
        <dbReference type="EMBL" id="GAA0361080.1"/>
    </source>
</evidence>
<evidence type="ECO:0000313" key="2">
    <source>
        <dbReference type="Proteomes" id="UP001501822"/>
    </source>
</evidence>
<accession>A0ABP3H5A4</accession>
<proteinExistence type="predicted"/>
<dbReference type="RefSeq" id="WP_252805907.1">
    <property type="nucleotide sequence ID" value="NZ_BAAABM010000054.1"/>
</dbReference>
<comment type="caution">
    <text evidence="1">The sequence shown here is derived from an EMBL/GenBank/DDBJ whole genome shotgun (WGS) entry which is preliminary data.</text>
</comment>
<keyword evidence="2" id="KW-1185">Reference proteome</keyword>
<protein>
    <submittedName>
        <fullName evidence="1">Uncharacterized protein</fullName>
    </submittedName>
</protein>
<dbReference type="Proteomes" id="UP001501822">
    <property type="component" value="Unassembled WGS sequence"/>
</dbReference>
<organism evidence="1 2">
    <name type="scientific">Actinoallomurus spadix</name>
    <dbReference type="NCBI Taxonomy" id="79912"/>
    <lineage>
        <taxon>Bacteria</taxon>
        <taxon>Bacillati</taxon>
        <taxon>Actinomycetota</taxon>
        <taxon>Actinomycetes</taxon>
        <taxon>Streptosporangiales</taxon>
        <taxon>Thermomonosporaceae</taxon>
        <taxon>Actinoallomurus</taxon>
    </lineage>
</organism>
<gene>
    <name evidence="1" type="ORF">GCM10010151_58700</name>
</gene>
<reference evidence="2" key="1">
    <citation type="journal article" date="2019" name="Int. J. Syst. Evol. Microbiol.">
        <title>The Global Catalogue of Microorganisms (GCM) 10K type strain sequencing project: providing services to taxonomists for standard genome sequencing and annotation.</title>
        <authorList>
            <consortium name="The Broad Institute Genomics Platform"/>
            <consortium name="The Broad Institute Genome Sequencing Center for Infectious Disease"/>
            <person name="Wu L."/>
            <person name="Ma J."/>
        </authorList>
    </citation>
    <scope>NUCLEOTIDE SEQUENCE [LARGE SCALE GENOMIC DNA]</scope>
    <source>
        <strain evidence="2">JCM 3146</strain>
    </source>
</reference>
<name>A0ABP3H5A4_9ACTN</name>
<dbReference type="EMBL" id="BAAABM010000054">
    <property type="protein sequence ID" value="GAA0361080.1"/>
    <property type="molecule type" value="Genomic_DNA"/>
</dbReference>